<organism evidence="3 4">
    <name type="scientific">Loxostege sticticalis</name>
    <name type="common">Beet webworm moth</name>
    <dbReference type="NCBI Taxonomy" id="481309"/>
    <lineage>
        <taxon>Eukaryota</taxon>
        <taxon>Metazoa</taxon>
        <taxon>Ecdysozoa</taxon>
        <taxon>Arthropoda</taxon>
        <taxon>Hexapoda</taxon>
        <taxon>Insecta</taxon>
        <taxon>Pterygota</taxon>
        <taxon>Neoptera</taxon>
        <taxon>Endopterygota</taxon>
        <taxon>Lepidoptera</taxon>
        <taxon>Glossata</taxon>
        <taxon>Ditrysia</taxon>
        <taxon>Pyraloidea</taxon>
        <taxon>Crambidae</taxon>
        <taxon>Pyraustinae</taxon>
        <taxon>Loxostege</taxon>
    </lineage>
</organism>
<reference evidence="3 4" key="1">
    <citation type="submission" date="2024-06" db="EMBL/GenBank/DDBJ databases">
        <title>A chromosome-level genome assembly of beet webworm, Loxostege sticticalis.</title>
        <authorList>
            <person name="Zhang Y."/>
        </authorList>
    </citation>
    <scope>NUCLEOTIDE SEQUENCE [LARGE SCALE GENOMIC DNA]</scope>
    <source>
        <strain evidence="3">AQ028</strain>
        <tissue evidence="3">Male pupae</tissue>
    </source>
</reference>
<evidence type="ECO:0000256" key="1">
    <source>
        <dbReference type="SAM" id="MobiDB-lite"/>
    </source>
</evidence>
<keyword evidence="2" id="KW-0472">Membrane</keyword>
<feature type="transmembrane region" description="Helical" evidence="2">
    <location>
        <begin position="165"/>
        <end position="186"/>
    </location>
</feature>
<keyword evidence="2" id="KW-1133">Transmembrane helix</keyword>
<sequence>MYASSERQPVNQEPSQPVFRATPPAPAVNAIMSASVETSLKDKIKNSIEIPILTRCCFCFPLRKGLIALAYINLLLSLTVASFLSLYISFARTSDVPEVAAEYPRLVVDTVALVLEISMTVTFIVALHRKHVLLMKVYLYFEIVYSIIGFIYGVAFITRETASELFLILFQLMGQIYLAILIWSSVTKMERDDTVKYVRERDPV</sequence>
<feature type="compositionally biased region" description="Polar residues" evidence="1">
    <location>
        <begin position="1"/>
        <end position="15"/>
    </location>
</feature>
<evidence type="ECO:0000313" key="3">
    <source>
        <dbReference type="EMBL" id="KAL0829037.1"/>
    </source>
</evidence>
<dbReference type="AlphaFoldDB" id="A0ABD0SVV1"/>
<dbReference type="EMBL" id="JBEDNZ010000015">
    <property type="protein sequence ID" value="KAL0829037.1"/>
    <property type="molecule type" value="Genomic_DNA"/>
</dbReference>
<gene>
    <name evidence="3" type="ORF">ABMA28_003906</name>
</gene>
<comment type="caution">
    <text evidence="3">The sequence shown here is derived from an EMBL/GenBank/DDBJ whole genome shotgun (WGS) entry which is preliminary data.</text>
</comment>
<feature type="transmembrane region" description="Helical" evidence="2">
    <location>
        <begin position="68"/>
        <end position="90"/>
    </location>
</feature>
<dbReference type="EMBL" id="JBEDNZ010000015">
    <property type="protein sequence ID" value="KAL0829038.1"/>
    <property type="molecule type" value="Genomic_DNA"/>
</dbReference>
<feature type="region of interest" description="Disordered" evidence="1">
    <location>
        <begin position="1"/>
        <end position="22"/>
    </location>
</feature>
<dbReference type="Proteomes" id="UP001549921">
    <property type="component" value="Unassembled WGS sequence"/>
</dbReference>
<protein>
    <submittedName>
        <fullName evidence="3">Uncharacterized protein</fullName>
    </submittedName>
</protein>
<evidence type="ECO:0000313" key="4">
    <source>
        <dbReference type="Proteomes" id="UP001549921"/>
    </source>
</evidence>
<feature type="transmembrane region" description="Helical" evidence="2">
    <location>
        <begin position="110"/>
        <end position="127"/>
    </location>
</feature>
<feature type="transmembrane region" description="Helical" evidence="2">
    <location>
        <begin position="139"/>
        <end position="159"/>
    </location>
</feature>
<dbReference type="EMBL" id="JBEDNZ010000015">
    <property type="protein sequence ID" value="KAL0829035.1"/>
    <property type="molecule type" value="Genomic_DNA"/>
</dbReference>
<accession>A0ABD0SVV1</accession>
<keyword evidence="2" id="KW-0812">Transmembrane</keyword>
<proteinExistence type="predicted"/>
<dbReference type="EMBL" id="JBEDNZ010000015">
    <property type="protein sequence ID" value="KAL0829036.1"/>
    <property type="molecule type" value="Genomic_DNA"/>
</dbReference>
<dbReference type="EMBL" id="JBEDNZ010000015">
    <property type="protein sequence ID" value="KAL0829034.1"/>
    <property type="molecule type" value="Genomic_DNA"/>
</dbReference>
<name>A0ABD0SVV1_LOXSC</name>
<evidence type="ECO:0000256" key="2">
    <source>
        <dbReference type="SAM" id="Phobius"/>
    </source>
</evidence>